<proteinExistence type="predicted"/>
<reference evidence="2" key="1">
    <citation type="submission" date="2025-08" db="UniProtKB">
        <authorList>
            <consortium name="RefSeq"/>
        </authorList>
    </citation>
    <scope>IDENTIFICATION</scope>
</reference>
<dbReference type="RefSeq" id="XP_045155961.1">
    <property type="nucleotide sequence ID" value="XM_045300026.1"/>
</dbReference>
<evidence type="ECO:0000313" key="1">
    <source>
        <dbReference type="Proteomes" id="UP000694863"/>
    </source>
</evidence>
<evidence type="ECO:0000313" key="2">
    <source>
        <dbReference type="RefSeq" id="XP_045155961.1"/>
    </source>
</evidence>
<name>A0AC55DW33_ECHTE</name>
<keyword evidence="1" id="KW-1185">Reference proteome</keyword>
<sequence>MAFGTQLMLLLWKNFTYRRRQPIHLLVELLWPLFLFFILVAVRHSHPPVERHECHFPNKPLPSAGTLPWLQGLICSMNNTCSAQPMPGEAPGILNNFNDSLVSRLLAEARAVLGGPNAHRVLAILSKLIPTLRAAWTAGPQRSDQPAQGPLTTPAKLATELLGTIFPEGPLGSALGQAQEAMDGFGEAVQDLVQELLAQPSLTELQALLQRPQEPGGPLMLVTEALCGTRGPSGPGVPSLNWYEDSDLRDLVGQEQEPAMVDSGLSPACAELMGVLDTHPLSHLLWRRLKPLVLGKLLFTPDTPFTRQLMAQVNRTFEELALLRDVQEAWGVLGPQIVSFMNDTANMAVLQRLLQTQNSSRMRRLGPQDQEQVEALQAFLDPSQGGYSWREAHSDVGHLVGMLGRVMESLLSPVAFGFGCENLALLEEQGEGAQWHNLASGPADVFSLAQVSGLLLLDTMLYSLATWYLEAVCPGQYGIPESWNFPFQKSYWCGSPLGKDPAPTSPTKDPDVLLEEVPPTLKPGVSICGLEKRFPGCPQPALCGLSLDFYQGHITAFLGHNGAGKTTALSILSGLFPPSSGSAFILGYDVRTQMAAIRPHLGICPQYNVLFDLCVWAEGHAPVWEGVCPGLPTSIWSVSIPGHRLTVDEHVWFYGRLKGLSAAAVGPEQDRLLRDVGLVPKRGTQTRHLSGTWGYGGFWDPGPAADPVTDLRYVWGGFVYLQDLLEHAALQALSGAAPRVAFYLQQMPYPCFVDDAFLRVLGRSLPLFLTLAWIYSVALTVKAVVREKETRLRDTMRAMGLSRSVLWLGWLLGCLAPFLLSAALLVVVLKLGDILPYSHPAVVFLFLATFAMATVTQSFLLSTFFSHANLAAACGGLAYFTLYLPYVLCVAWRDQLSAGGLVAVSLLSPVAFGFGCENLALLEEQGEGAQWHNLASGPADVFSLAQVSGLLLLDTMLYSLATWYLEAVCPGQYGIPESWNFPFQKSYWCGSPLGKDPAPTSPTKDPDVLLEEVPPTLKPGVSICGLEKRFPGCPQPALCGLSLDFYQGHITAFLGHNGAGKTTALSILSGLFPPSSGSAFILGYDVRTQMAAIRPHLGICPQYNVLFDLLTVDEHVWFYGRLKGLSAAAVGPEQDRLLRDVGLVPKRGTQTRHLSGGMQRKLSVAIAFVGGSDVVILDEPTAGVDPASRRSIWELLLQYREGRTIILSTHHLDEAELLGDRVAMVASGRLCCCGSPLFLRRQLGSGYYLTLAKTPALTAGRKGATDLGHSLEACQEQGQHRVADAAYLLALVQCRVPGARLVEELPHELVLALPYVGALDGSFAQLFQELDGRLGELGLSGYGISDTSLEEIFLKVVEDRGVDADPADGSPGRHPAGLVAPLRSSRAVVQPEDTALDKQELTGLALETQALQNSSLEPTGRVQGWLLTYQQLRALLLKRFLLARRSRRGLFAQIILPALFVGLALVFSLIVPRFQDYPPLRLSPALYGTQVSFFSEDTPGNPAHARLLESLLEEAGLEWPNPQNISTRTPTCMPTPTCLFSVPAVPADVARVFASGNWTPESPSPDCQCSQTGARRLLPDCPAAAGGLPPPQLVTASGEMVQNLTGRNLSDFLVKTYPRLVRPGLKSKKWVNEVRYGGFSLGGRDPDLPSGQDVDRSLEEVRVLLNPQPGGALDRVLNSLTAWALGLHVQDSLKVWFNNKGWHAMVAFVNRANNAILRASLPSGPTQHAHSITTINHPLNLTKEQLSEAALMASSVDVLVSICVVFAMSFVPASFTLVLIEERVTRAKHLQLMGGLPPTFYWLGNFLWDMCSYLVSACLVVLIFLAFQQKAYVAPDNLPALLLLLLLYGWSITPLMYPASFFFSVPSTAYVVLTCINLFIGINGSMATFVLELFDDQKLQDVSRVLKRVFLVFPHFCLGRGLIDMVRNQAMADAFERLGERQFQSPLRWEVVGKNLLAMAIQGPLFLTVTILLQNRHRLLPQPKLRSLPPLGEEDEDVARERERVELGATQGDVLVLRDLTKVYRGQKMLAVNRLCLGIPPGECFGLLGVNGAGKTTTFRMVTADLLPSGGDAILAGHSVAQDPSVAHRSMGYCPQSDAIFELLTGREHLELFARLRGIPESEVAQSASTGLARLGLGRYADRPAGTYSGGNKRKLATAVALVGDPAVVFLDEPTTGMDPRARRFLWDSLLAVVRAGHSVVLTSHSMEECEALCTRLAIMTNGRFRCLGSAQHLKSRFGAGHTLVLRVPAAQPEPATEFVAAAFPGAELREAHGGLLRFQLPPDGPCALARVFSELAAHSAQHGIEDFSVSQTTLEEVFLYFSQGQGTEEGQADAKGAGVGQGQAQGPHAPAPEGNSGFLCDPELVETVL</sequence>
<dbReference type="Proteomes" id="UP000694863">
    <property type="component" value="Unplaced"/>
</dbReference>
<accession>A0AC55DW33</accession>
<gene>
    <name evidence="2" type="primary">ABCA7</name>
</gene>
<organism evidence="1 2">
    <name type="scientific">Echinops telfairi</name>
    <name type="common">Lesser hedgehog tenrec</name>
    <dbReference type="NCBI Taxonomy" id="9371"/>
    <lineage>
        <taxon>Eukaryota</taxon>
        <taxon>Metazoa</taxon>
        <taxon>Chordata</taxon>
        <taxon>Craniata</taxon>
        <taxon>Vertebrata</taxon>
        <taxon>Euteleostomi</taxon>
        <taxon>Mammalia</taxon>
        <taxon>Eutheria</taxon>
        <taxon>Afrotheria</taxon>
        <taxon>Tenrecidae</taxon>
        <taxon>Tenrecinae</taxon>
        <taxon>Echinops</taxon>
    </lineage>
</organism>
<protein>
    <submittedName>
        <fullName evidence="2">Phospholipid-transporting ATPase ABCA7</fullName>
    </submittedName>
</protein>